<dbReference type="InterPro" id="IPR002641">
    <property type="entry name" value="PNPLA_dom"/>
</dbReference>
<name>A0A4Y6PQM2_PERCE</name>
<evidence type="ECO:0000313" key="6">
    <source>
        <dbReference type="EMBL" id="QDG50085.1"/>
    </source>
</evidence>
<dbReference type="EMBL" id="CP041186">
    <property type="protein sequence ID" value="QDG50085.1"/>
    <property type="molecule type" value="Genomic_DNA"/>
</dbReference>
<sequence length="480" mass="54050">MSRFGRHFVRIRELKAFERRFIKVVVDHPGVLHPRHEALFRYALALAQANLFRTPEGHDVSLSEDVDGLRRWMIESIVPLVPEDGDADVTTLREIAPVLALRVERTRSQLLERHINDFGPEHLDEELRQKKLVLVLGGGGGAGLVHLGSFSLFKELGVTPELIVGSSMGSVMGLLRALDRSYDPVATALSLPKTLSYNEIFRPFTGFSRFGFPGAFHMNLLRVGRQIFQELLGQPILPFSELPIRLEVVTCGIRRGYEVDDSEYQQEDGPEPGSLSPLDITRKLKLFFKAVRQLSKNPRFLSQVVFGRDDVTREFPVIEAVGFSCAVPGLLHFDIFHDDPATIDPLEALFERHNLLRLCDGGVINNVPSQVAWESVQEGSIGRRNVHIAAFDGFAPVTRGRNLIWIPIQQIARPAVLANRPYSDYHKTFKNPPNPLQVLVNSYSKLKTIIQSARGELDEDAEYLERSLEQLPPYGSWEIP</sequence>
<dbReference type="RefSeq" id="WP_141196581.1">
    <property type="nucleotide sequence ID" value="NZ_CP041186.1"/>
</dbReference>
<dbReference type="SUPFAM" id="SSF52151">
    <property type="entry name" value="FabD/lysophospholipase-like"/>
    <property type="match status" value="1"/>
</dbReference>
<keyword evidence="3 4" id="KW-0443">Lipid metabolism</keyword>
<feature type="short sequence motif" description="DGA/G" evidence="4">
    <location>
        <begin position="360"/>
        <end position="362"/>
    </location>
</feature>
<feature type="active site" description="Nucleophile" evidence="4">
    <location>
        <position position="167"/>
    </location>
</feature>
<dbReference type="PANTHER" id="PTHR14226">
    <property type="entry name" value="NEUROPATHY TARGET ESTERASE/SWISS CHEESE D.MELANOGASTER"/>
    <property type="match status" value="1"/>
</dbReference>
<dbReference type="InterPro" id="IPR016035">
    <property type="entry name" value="Acyl_Trfase/lysoPLipase"/>
</dbReference>
<keyword evidence="1 4" id="KW-0378">Hydrolase</keyword>
<dbReference type="Proteomes" id="UP000315995">
    <property type="component" value="Chromosome"/>
</dbReference>
<organism evidence="6 7">
    <name type="scientific">Persicimonas caeni</name>
    <dbReference type="NCBI Taxonomy" id="2292766"/>
    <lineage>
        <taxon>Bacteria</taxon>
        <taxon>Deltaproteobacteria</taxon>
        <taxon>Bradymonadales</taxon>
        <taxon>Bradymonadaceae</taxon>
        <taxon>Persicimonas</taxon>
    </lineage>
</organism>
<evidence type="ECO:0000256" key="2">
    <source>
        <dbReference type="ARBA" id="ARBA00022963"/>
    </source>
</evidence>
<dbReference type="GO" id="GO:0016787">
    <property type="term" value="F:hydrolase activity"/>
    <property type="evidence" value="ECO:0007669"/>
    <property type="project" value="UniProtKB-UniRule"/>
</dbReference>
<dbReference type="Gene3D" id="3.40.1090.10">
    <property type="entry name" value="Cytosolic phospholipase A2 catalytic domain"/>
    <property type="match status" value="2"/>
</dbReference>
<dbReference type="OrthoDB" id="7053183at2"/>
<evidence type="ECO:0000256" key="3">
    <source>
        <dbReference type="ARBA" id="ARBA00023098"/>
    </source>
</evidence>
<dbReference type="AlphaFoldDB" id="A0A4Y6PQM2"/>
<feature type="active site" description="Proton acceptor" evidence="4">
    <location>
        <position position="360"/>
    </location>
</feature>
<evidence type="ECO:0000259" key="5">
    <source>
        <dbReference type="PROSITE" id="PS51635"/>
    </source>
</evidence>
<dbReference type="Pfam" id="PF01734">
    <property type="entry name" value="Patatin"/>
    <property type="match status" value="1"/>
</dbReference>
<reference evidence="6 7" key="1">
    <citation type="submission" date="2019-06" db="EMBL/GenBank/DDBJ databases">
        <title>Persicimonas caeni gen. nov., sp. nov., a predatory bacterium isolated from solar saltern.</title>
        <authorList>
            <person name="Wang S."/>
        </authorList>
    </citation>
    <scope>NUCLEOTIDE SEQUENCE [LARGE SCALE GENOMIC DNA]</scope>
    <source>
        <strain evidence="6 7">YN101</strain>
    </source>
</reference>
<gene>
    <name evidence="6" type="ORF">FIV42_04840</name>
</gene>
<protein>
    <recommendedName>
        <fullName evidence="5">PNPLA domain-containing protein</fullName>
    </recommendedName>
</protein>
<feature type="short sequence motif" description="GXSXG" evidence="4">
    <location>
        <begin position="165"/>
        <end position="169"/>
    </location>
</feature>
<keyword evidence="2 4" id="KW-0442">Lipid degradation</keyword>
<evidence type="ECO:0000256" key="4">
    <source>
        <dbReference type="PROSITE-ProRule" id="PRU01161"/>
    </source>
</evidence>
<proteinExistence type="predicted"/>
<evidence type="ECO:0000256" key="1">
    <source>
        <dbReference type="ARBA" id="ARBA00022801"/>
    </source>
</evidence>
<dbReference type="PROSITE" id="PS51635">
    <property type="entry name" value="PNPLA"/>
    <property type="match status" value="1"/>
</dbReference>
<dbReference type="InterPro" id="IPR050301">
    <property type="entry name" value="NTE"/>
</dbReference>
<evidence type="ECO:0000313" key="7">
    <source>
        <dbReference type="Proteomes" id="UP000315995"/>
    </source>
</evidence>
<accession>A0A5B8Y5K2</accession>
<keyword evidence="7" id="KW-1185">Reference proteome</keyword>
<dbReference type="GO" id="GO:0016042">
    <property type="term" value="P:lipid catabolic process"/>
    <property type="evidence" value="ECO:0007669"/>
    <property type="project" value="UniProtKB-UniRule"/>
</dbReference>
<feature type="short sequence motif" description="GXGXXG" evidence="4">
    <location>
        <begin position="138"/>
        <end position="143"/>
    </location>
</feature>
<feature type="domain" description="PNPLA" evidence="5">
    <location>
        <begin position="134"/>
        <end position="373"/>
    </location>
</feature>
<accession>A0A4Y6PQM2</accession>
<dbReference type="PANTHER" id="PTHR14226:SF29">
    <property type="entry name" value="NEUROPATHY TARGET ESTERASE SWS"/>
    <property type="match status" value="1"/>
</dbReference>